<proteinExistence type="predicted"/>
<name>A0A0A9C682_ARUDO</name>
<protein>
    <submittedName>
        <fullName evidence="1">Uncharacterized protein</fullName>
    </submittedName>
</protein>
<evidence type="ECO:0000313" key="1">
    <source>
        <dbReference type="EMBL" id="JAD67012.1"/>
    </source>
</evidence>
<accession>A0A0A9C682</accession>
<dbReference type="AlphaFoldDB" id="A0A0A9C682"/>
<sequence length="81" mass="8908">MKASTEPHVDPQAETFCEKKGRGSNELIPSHHTSTFPFHLLESDKIPRPQATRITIAPQTDAYQMSPLLSKGAPIIPKTAN</sequence>
<reference evidence="1" key="2">
    <citation type="journal article" date="2015" name="Data Brief">
        <title>Shoot transcriptome of the giant reed, Arundo donax.</title>
        <authorList>
            <person name="Barrero R.A."/>
            <person name="Guerrero F.D."/>
            <person name="Moolhuijzen P."/>
            <person name="Goolsby J.A."/>
            <person name="Tidwell J."/>
            <person name="Bellgard S.E."/>
            <person name="Bellgard M.I."/>
        </authorList>
    </citation>
    <scope>NUCLEOTIDE SEQUENCE</scope>
    <source>
        <tissue evidence="1">Shoot tissue taken approximately 20 cm above the soil surface</tissue>
    </source>
</reference>
<dbReference type="EMBL" id="GBRH01230883">
    <property type="protein sequence ID" value="JAD67012.1"/>
    <property type="molecule type" value="Transcribed_RNA"/>
</dbReference>
<organism evidence="1">
    <name type="scientific">Arundo donax</name>
    <name type="common">Giant reed</name>
    <name type="synonym">Donax arundinaceus</name>
    <dbReference type="NCBI Taxonomy" id="35708"/>
    <lineage>
        <taxon>Eukaryota</taxon>
        <taxon>Viridiplantae</taxon>
        <taxon>Streptophyta</taxon>
        <taxon>Embryophyta</taxon>
        <taxon>Tracheophyta</taxon>
        <taxon>Spermatophyta</taxon>
        <taxon>Magnoliopsida</taxon>
        <taxon>Liliopsida</taxon>
        <taxon>Poales</taxon>
        <taxon>Poaceae</taxon>
        <taxon>PACMAD clade</taxon>
        <taxon>Arundinoideae</taxon>
        <taxon>Arundineae</taxon>
        <taxon>Arundo</taxon>
    </lineage>
</organism>
<reference evidence="1" key="1">
    <citation type="submission" date="2014-09" db="EMBL/GenBank/DDBJ databases">
        <authorList>
            <person name="Magalhaes I.L.F."/>
            <person name="Oliveira U."/>
            <person name="Santos F.R."/>
            <person name="Vidigal T.H.D.A."/>
            <person name="Brescovit A.D."/>
            <person name="Santos A.J."/>
        </authorList>
    </citation>
    <scope>NUCLEOTIDE SEQUENCE</scope>
    <source>
        <tissue evidence="1">Shoot tissue taken approximately 20 cm above the soil surface</tissue>
    </source>
</reference>